<dbReference type="Pfam" id="PF13302">
    <property type="entry name" value="Acetyltransf_3"/>
    <property type="match status" value="1"/>
</dbReference>
<dbReference type="PANTHER" id="PTHR43792">
    <property type="entry name" value="GNAT FAMILY, PUTATIVE (AFU_ORTHOLOGUE AFUA_3G00765)-RELATED-RELATED"/>
    <property type="match status" value="1"/>
</dbReference>
<sequence length="171" mass="19800">MPIQLETSRLIIRSTKKEEAEFCINIWLDDEMGQYLSDPPREKAGDIYISWKESVEIYDGCYYLIAISKETGKYIGTCSLVPNEDFTVWDIGYCVHKEHWKQGYATEIIKSLIEYCSVKDGEKMTASVAKNNIGSNRVLNNLGFRIEKEGRFKKSGTEIYFDELIYSYKLV</sequence>
<dbReference type="SUPFAM" id="SSF55729">
    <property type="entry name" value="Acyl-CoA N-acyltransferases (Nat)"/>
    <property type="match status" value="1"/>
</dbReference>
<organism evidence="2 3">
    <name type="scientific">Fusibacter bizertensis</name>
    <dbReference type="NCBI Taxonomy" id="1488331"/>
    <lineage>
        <taxon>Bacteria</taxon>
        <taxon>Bacillati</taxon>
        <taxon>Bacillota</taxon>
        <taxon>Clostridia</taxon>
        <taxon>Eubacteriales</taxon>
        <taxon>Eubacteriales Family XII. Incertae Sedis</taxon>
        <taxon>Fusibacter</taxon>
    </lineage>
</organism>
<dbReference type="RefSeq" id="WP_281095187.1">
    <property type="nucleotide sequence ID" value="NZ_JARYZI010000011.1"/>
</dbReference>
<dbReference type="InterPro" id="IPR051531">
    <property type="entry name" value="N-acetyltransferase"/>
</dbReference>
<dbReference type="InterPro" id="IPR000182">
    <property type="entry name" value="GNAT_dom"/>
</dbReference>
<dbReference type="Gene3D" id="3.40.630.30">
    <property type="match status" value="1"/>
</dbReference>
<feature type="domain" description="N-acetyltransferase" evidence="1">
    <location>
        <begin position="10"/>
        <end position="171"/>
    </location>
</feature>
<evidence type="ECO:0000313" key="3">
    <source>
        <dbReference type="Proteomes" id="UP001158045"/>
    </source>
</evidence>
<evidence type="ECO:0000313" key="2">
    <source>
        <dbReference type="EMBL" id="MDH8679289.1"/>
    </source>
</evidence>
<dbReference type="CDD" id="cd04301">
    <property type="entry name" value="NAT_SF"/>
    <property type="match status" value="1"/>
</dbReference>
<dbReference type="InterPro" id="IPR016181">
    <property type="entry name" value="Acyl_CoA_acyltransferase"/>
</dbReference>
<dbReference type="EMBL" id="JARYZI010000011">
    <property type="protein sequence ID" value="MDH8679289.1"/>
    <property type="molecule type" value="Genomic_DNA"/>
</dbReference>
<proteinExistence type="predicted"/>
<dbReference type="Proteomes" id="UP001158045">
    <property type="component" value="Unassembled WGS sequence"/>
</dbReference>
<dbReference type="PANTHER" id="PTHR43792:SF1">
    <property type="entry name" value="N-ACETYLTRANSFERASE DOMAIN-CONTAINING PROTEIN"/>
    <property type="match status" value="1"/>
</dbReference>
<name>A0ABT6NFS9_9FIRM</name>
<dbReference type="PROSITE" id="PS51186">
    <property type="entry name" value="GNAT"/>
    <property type="match status" value="1"/>
</dbReference>
<comment type="caution">
    <text evidence="2">The sequence shown here is derived from an EMBL/GenBank/DDBJ whole genome shotgun (WGS) entry which is preliminary data.</text>
</comment>
<accession>A0ABT6NFS9</accession>
<reference evidence="2 3" key="1">
    <citation type="submission" date="2023-04" db="EMBL/GenBank/DDBJ databases">
        <title>Fusibacter bizertensis strain WBS, isolated from littoral bottom sediments of the Arctic seas - biochemical and genomic analysis.</title>
        <authorList>
            <person name="Brioukhanov A.L."/>
        </authorList>
    </citation>
    <scope>NUCLEOTIDE SEQUENCE [LARGE SCALE GENOMIC DNA]</scope>
    <source>
        <strain evidence="2 3">WBS</strain>
    </source>
</reference>
<evidence type="ECO:0000259" key="1">
    <source>
        <dbReference type="PROSITE" id="PS51186"/>
    </source>
</evidence>
<gene>
    <name evidence="2" type="ORF">QE109_14115</name>
</gene>
<protein>
    <submittedName>
        <fullName evidence="2">GNAT family N-acetyltransferase</fullName>
    </submittedName>
</protein>
<keyword evidence="3" id="KW-1185">Reference proteome</keyword>